<evidence type="ECO:0000256" key="5">
    <source>
        <dbReference type="ARBA" id="ARBA00022842"/>
    </source>
</evidence>
<dbReference type="Gene3D" id="3.30.310.50">
    <property type="entry name" value="Alpha-D-phosphohexomutase, C-terminal domain"/>
    <property type="match status" value="1"/>
</dbReference>
<dbReference type="InterPro" id="IPR036900">
    <property type="entry name" value="A-D-PHexomutase_C_sf"/>
</dbReference>
<dbReference type="PANTHER" id="PTHR43771:SF1">
    <property type="entry name" value="PHOSPHOMANNOMUTASE"/>
    <property type="match status" value="1"/>
</dbReference>
<keyword evidence="5 7" id="KW-0460">Magnesium</keyword>
<dbReference type="InterPro" id="IPR005841">
    <property type="entry name" value="Alpha-D-phosphohexomutase_SF"/>
</dbReference>
<dbReference type="InterPro" id="IPR005845">
    <property type="entry name" value="A-D-PHexomutase_a/b/a-II"/>
</dbReference>
<dbReference type="GO" id="GO:0016868">
    <property type="term" value="F:intramolecular phosphotransferase activity"/>
    <property type="evidence" value="ECO:0007669"/>
    <property type="project" value="InterPro"/>
</dbReference>
<keyword evidence="4 7" id="KW-0479">Metal-binding</keyword>
<evidence type="ECO:0000313" key="12">
    <source>
        <dbReference type="EMBL" id="HAV92294.1"/>
    </source>
</evidence>
<dbReference type="SUPFAM" id="SSF53738">
    <property type="entry name" value="Phosphoglucomutase, first 3 domains"/>
    <property type="match status" value="3"/>
</dbReference>
<dbReference type="AlphaFoldDB" id="A0A350H9S8"/>
<reference evidence="12 13" key="1">
    <citation type="journal article" date="2018" name="Nat. Biotechnol.">
        <title>A standardized bacterial taxonomy based on genome phylogeny substantially revises the tree of life.</title>
        <authorList>
            <person name="Parks D.H."/>
            <person name="Chuvochina M."/>
            <person name="Waite D.W."/>
            <person name="Rinke C."/>
            <person name="Skarshewski A."/>
            <person name="Chaumeil P.A."/>
            <person name="Hugenholtz P."/>
        </authorList>
    </citation>
    <scope>NUCLEOTIDE SEQUENCE [LARGE SCALE GENOMIC DNA]</scope>
    <source>
        <strain evidence="12">UBA9956</strain>
    </source>
</reference>
<evidence type="ECO:0000256" key="7">
    <source>
        <dbReference type="RuleBase" id="RU004326"/>
    </source>
</evidence>
<evidence type="ECO:0000313" key="13">
    <source>
        <dbReference type="Proteomes" id="UP000264062"/>
    </source>
</evidence>
<dbReference type="EMBL" id="DMZY01000115">
    <property type="protein sequence ID" value="HAV92294.1"/>
    <property type="molecule type" value="Genomic_DNA"/>
</dbReference>
<comment type="cofactor">
    <cofactor evidence="1">
        <name>Mg(2+)</name>
        <dbReference type="ChEBI" id="CHEBI:18420"/>
    </cofactor>
</comment>
<evidence type="ECO:0000256" key="1">
    <source>
        <dbReference type="ARBA" id="ARBA00001946"/>
    </source>
</evidence>
<feature type="domain" description="Alpha-D-phosphohexomutase alpha/beta/alpha" evidence="9">
    <location>
        <begin position="7"/>
        <end position="116"/>
    </location>
</feature>
<feature type="domain" description="Alpha-D-phosphohexomutase alpha/beta/alpha" evidence="11">
    <location>
        <begin position="257"/>
        <end position="363"/>
    </location>
</feature>
<dbReference type="InterPro" id="IPR005844">
    <property type="entry name" value="A-D-PHexomutase_a/b/a-I"/>
</dbReference>
<feature type="domain" description="Alpha-D-phosphohexomutase C-terminal" evidence="8">
    <location>
        <begin position="391"/>
        <end position="432"/>
    </location>
</feature>
<dbReference type="Pfam" id="PF02879">
    <property type="entry name" value="PGM_PMM_II"/>
    <property type="match status" value="1"/>
</dbReference>
<dbReference type="SUPFAM" id="SSF55957">
    <property type="entry name" value="Phosphoglucomutase, C-terminal domain"/>
    <property type="match status" value="1"/>
</dbReference>
<evidence type="ECO:0000256" key="6">
    <source>
        <dbReference type="ARBA" id="ARBA00023235"/>
    </source>
</evidence>
<evidence type="ECO:0000259" key="8">
    <source>
        <dbReference type="Pfam" id="PF00408"/>
    </source>
</evidence>
<dbReference type="Pfam" id="PF00408">
    <property type="entry name" value="PGM_PMM_IV"/>
    <property type="match status" value="1"/>
</dbReference>
<evidence type="ECO:0000256" key="3">
    <source>
        <dbReference type="ARBA" id="ARBA00022553"/>
    </source>
</evidence>
<dbReference type="PRINTS" id="PR00509">
    <property type="entry name" value="PGMPMM"/>
</dbReference>
<dbReference type="GO" id="GO:0005975">
    <property type="term" value="P:carbohydrate metabolic process"/>
    <property type="evidence" value="ECO:0007669"/>
    <property type="project" value="InterPro"/>
</dbReference>
<comment type="similarity">
    <text evidence="2 7">Belongs to the phosphohexose mutase family.</text>
</comment>
<name>A0A350H9S8_UNCW3</name>
<evidence type="ECO:0000256" key="2">
    <source>
        <dbReference type="ARBA" id="ARBA00010231"/>
    </source>
</evidence>
<protein>
    <submittedName>
        <fullName evidence="12">Phosphoglucosamine mutase</fullName>
    </submittedName>
</protein>
<dbReference type="PROSITE" id="PS00710">
    <property type="entry name" value="PGM_PMM"/>
    <property type="match status" value="1"/>
</dbReference>
<dbReference type="InterPro" id="IPR005843">
    <property type="entry name" value="A-D-PHexomutase_C"/>
</dbReference>
<comment type="caution">
    <text evidence="12">The sequence shown here is derived from an EMBL/GenBank/DDBJ whole genome shotgun (WGS) entry which is preliminary data.</text>
</comment>
<proteinExistence type="inferred from homology"/>
<dbReference type="InterPro" id="IPR016066">
    <property type="entry name" value="A-D-PHexomutase_CS"/>
</dbReference>
<dbReference type="Gene3D" id="3.40.120.10">
    <property type="entry name" value="Alpha-D-Glucose-1,6-Bisphosphate, subunit A, domain 3"/>
    <property type="match status" value="3"/>
</dbReference>
<sequence>MTLIRSVSGIRGLVGEDLNPMRIAKFASIFSDFVSKGKIIGGMDTRKSGRAFSEIFLNTLNYKGLDTVFTGIVPTPTVLFLVKNFKFDGGFIITASHNPPEYNGIKLVSKHGRFLNQIDYRTFLKFEETPLPFKGDFKSNKYDFDLYKKHIQAVMKLSFVNKAKIKRRKLKVVFDGGSGAGSIVISELLENLGVKLHTINTNTDGRFNRLLEPIPANLKMLEKEVKRVKADIGLATDGDGDRIAIVTPERGCISEEYTLALSGLYALTKFRSKLIVVNQSTSMMLEMLGEKLGFKVVRTPVGEANVVDGIVANKAVIGGEGNGGVILPSINLTRDALVASALLVMMLSESKLSIDEIISTFPKTFMEKRKYDVSSSSVLERTEEYFKGYEVEKTDGLRIKFNDGFLHVRKSGTEPIIRIITEFKSKERVQETLKLMEGIL</sequence>
<dbReference type="InterPro" id="IPR005846">
    <property type="entry name" value="A-D-PHexomutase_a/b/a-III"/>
</dbReference>
<dbReference type="Proteomes" id="UP000264062">
    <property type="component" value="Unassembled WGS sequence"/>
</dbReference>
<evidence type="ECO:0000259" key="10">
    <source>
        <dbReference type="Pfam" id="PF02879"/>
    </source>
</evidence>
<feature type="domain" description="Alpha-D-phosphohexomutase alpha/beta/alpha" evidence="10">
    <location>
        <begin position="157"/>
        <end position="248"/>
    </location>
</feature>
<keyword evidence="6" id="KW-0413">Isomerase</keyword>
<gene>
    <name evidence="12" type="ORF">DCW38_03840</name>
</gene>
<dbReference type="PANTHER" id="PTHR43771">
    <property type="entry name" value="PHOSPHOMANNOMUTASE"/>
    <property type="match status" value="1"/>
</dbReference>
<dbReference type="Pfam" id="PF02878">
    <property type="entry name" value="PGM_PMM_I"/>
    <property type="match status" value="1"/>
</dbReference>
<organism evidence="12 13">
    <name type="scientific">candidate division WOR-3 bacterium</name>
    <dbReference type="NCBI Taxonomy" id="2052148"/>
    <lineage>
        <taxon>Bacteria</taxon>
        <taxon>Bacteria division WOR-3</taxon>
    </lineage>
</organism>
<dbReference type="GO" id="GO:0000287">
    <property type="term" value="F:magnesium ion binding"/>
    <property type="evidence" value="ECO:0007669"/>
    <property type="project" value="InterPro"/>
</dbReference>
<evidence type="ECO:0000259" key="11">
    <source>
        <dbReference type="Pfam" id="PF02880"/>
    </source>
</evidence>
<evidence type="ECO:0000256" key="4">
    <source>
        <dbReference type="ARBA" id="ARBA00022723"/>
    </source>
</evidence>
<keyword evidence="3" id="KW-0597">Phosphoprotein</keyword>
<accession>A0A350H9S8</accession>
<dbReference type="InterPro" id="IPR016055">
    <property type="entry name" value="A-D-PHexomutase_a/b/a-I/II/III"/>
</dbReference>
<evidence type="ECO:0000259" key="9">
    <source>
        <dbReference type="Pfam" id="PF02878"/>
    </source>
</evidence>
<dbReference type="Pfam" id="PF02880">
    <property type="entry name" value="PGM_PMM_III"/>
    <property type="match status" value="1"/>
</dbReference>